<evidence type="ECO:0000256" key="1">
    <source>
        <dbReference type="SAM" id="Phobius"/>
    </source>
</evidence>
<protein>
    <submittedName>
        <fullName evidence="2">Uncharacterized protein</fullName>
    </submittedName>
</protein>
<evidence type="ECO:0000313" key="3">
    <source>
        <dbReference type="Proteomes" id="UP001500340"/>
    </source>
</evidence>
<dbReference type="Proteomes" id="UP001500340">
    <property type="component" value="Unassembled WGS sequence"/>
</dbReference>
<feature type="transmembrane region" description="Helical" evidence="1">
    <location>
        <begin position="17"/>
        <end position="40"/>
    </location>
</feature>
<proteinExistence type="predicted"/>
<evidence type="ECO:0000313" key="2">
    <source>
        <dbReference type="EMBL" id="GAA0391558.1"/>
    </source>
</evidence>
<organism evidence="2 3">
    <name type="scientific">Paenibacillus motobuensis</name>
    <dbReference type="NCBI Taxonomy" id="295324"/>
    <lineage>
        <taxon>Bacteria</taxon>
        <taxon>Bacillati</taxon>
        <taxon>Bacillota</taxon>
        <taxon>Bacilli</taxon>
        <taxon>Bacillales</taxon>
        <taxon>Paenibacillaceae</taxon>
        <taxon>Paenibacillus</taxon>
    </lineage>
</organism>
<sequence length="52" mass="5610">MTVFIVFPPTFLFDWDVFMGIIPYGLAFGIFGGVLTPLLYSIGMPHVGSGLG</sequence>
<name>A0ABP3I609_9BACL</name>
<dbReference type="EMBL" id="BAAACX010000009">
    <property type="protein sequence ID" value="GAA0391558.1"/>
    <property type="molecule type" value="Genomic_DNA"/>
</dbReference>
<keyword evidence="3" id="KW-1185">Reference proteome</keyword>
<keyword evidence="1" id="KW-0472">Membrane</keyword>
<keyword evidence="1" id="KW-1133">Transmembrane helix</keyword>
<gene>
    <name evidence="2" type="ORF">GCM10008933_23080</name>
</gene>
<reference evidence="3" key="1">
    <citation type="journal article" date="2019" name="Int. J. Syst. Evol. Microbiol.">
        <title>The Global Catalogue of Microorganisms (GCM) 10K type strain sequencing project: providing services to taxonomists for standard genome sequencing and annotation.</title>
        <authorList>
            <consortium name="The Broad Institute Genomics Platform"/>
            <consortium name="The Broad Institute Genome Sequencing Center for Infectious Disease"/>
            <person name="Wu L."/>
            <person name="Ma J."/>
        </authorList>
    </citation>
    <scope>NUCLEOTIDE SEQUENCE [LARGE SCALE GENOMIC DNA]</scope>
    <source>
        <strain evidence="3">JCM 12774</strain>
    </source>
</reference>
<accession>A0ABP3I609</accession>
<comment type="caution">
    <text evidence="2">The sequence shown here is derived from an EMBL/GenBank/DDBJ whole genome shotgun (WGS) entry which is preliminary data.</text>
</comment>
<keyword evidence="1" id="KW-0812">Transmembrane</keyword>